<dbReference type="GO" id="GO:0005198">
    <property type="term" value="F:structural molecule activity"/>
    <property type="evidence" value="ECO:0007669"/>
    <property type="project" value="InterPro"/>
</dbReference>
<dbReference type="InterPro" id="IPR009911">
    <property type="entry name" value="Fibroin_P25"/>
</dbReference>
<organism evidence="2 3">
    <name type="scientific">Arctia plantaginis</name>
    <name type="common">Wood tiger moth</name>
    <name type="synonym">Phalaena plantaginis</name>
    <dbReference type="NCBI Taxonomy" id="874455"/>
    <lineage>
        <taxon>Eukaryota</taxon>
        <taxon>Metazoa</taxon>
        <taxon>Ecdysozoa</taxon>
        <taxon>Arthropoda</taxon>
        <taxon>Hexapoda</taxon>
        <taxon>Insecta</taxon>
        <taxon>Pterygota</taxon>
        <taxon>Neoptera</taxon>
        <taxon>Endopterygota</taxon>
        <taxon>Lepidoptera</taxon>
        <taxon>Glossata</taxon>
        <taxon>Ditrysia</taxon>
        <taxon>Noctuoidea</taxon>
        <taxon>Erebidae</taxon>
        <taxon>Arctiinae</taxon>
        <taxon>Arctia</taxon>
    </lineage>
</organism>
<evidence type="ECO:0000313" key="3">
    <source>
        <dbReference type="Proteomes" id="UP000494256"/>
    </source>
</evidence>
<dbReference type="OrthoDB" id="3176171at2759"/>
<dbReference type="Pfam" id="PF07294">
    <property type="entry name" value="Fibroin_P25"/>
    <property type="match status" value="1"/>
</dbReference>
<dbReference type="GO" id="GO:0005576">
    <property type="term" value="C:extracellular region"/>
    <property type="evidence" value="ECO:0007669"/>
    <property type="project" value="InterPro"/>
</dbReference>
<comment type="caution">
    <text evidence="2">The sequence shown here is derived from an EMBL/GenBank/DDBJ whole genome shotgun (WGS) entry which is preliminary data.</text>
</comment>
<dbReference type="Proteomes" id="UP000494256">
    <property type="component" value="Unassembled WGS sequence"/>
</dbReference>
<protein>
    <submittedName>
        <fullName evidence="2">Uncharacterized protein</fullName>
    </submittedName>
</protein>
<gene>
    <name evidence="2" type="ORF">APLA_LOCUS2119</name>
</gene>
<name>A0A8S0Z013_ARCPL</name>
<proteinExistence type="predicted"/>
<feature type="chain" id="PRO_5035852147" evidence="1">
    <location>
        <begin position="19"/>
        <end position="217"/>
    </location>
</feature>
<feature type="signal peptide" evidence="1">
    <location>
        <begin position="1"/>
        <end position="18"/>
    </location>
</feature>
<accession>A0A8S0Z013</accession>
<evidence type="ECO:0000256" key="1">
    <source>
        <dbReference type="SAM" id="SignalP"/>
    </source>
</evidence>
<dbReference type="AlphaFoldDB" id="A0A8S0Z013"/>
<reference evidence="2 3" key="1">
    <citation type="submission" date="2020-04" db="EMBL/GenBank/DDBJ databases">
        <authorList>
            <person name="Wallbank WR R."/>
            <person name="Pardo Diaz C."/>
            <person name="Kozak K."/>
            <person name="Martin S."/>
            <person name="Jiggins C."/>
            <person name="Moest M."/>
            <person name="Warren A I."/>
            <person name="Byers J.R.P. K."/>
            <person name="Montejo-Kovacevich G."/>
            <person name="Yen C E."/>
        </authorList>
    </citation>
    <scope>NUCLEOTIDE SEQUENCE [LARGE SCALE GENOMIC DNA]</scope>
</reference>
<dbReference type="EMBL" id="CADEBD010000226">
    <property type="protein sequence ID" value="CAB3225205.1"/>
    <property type="molecule type" value="Genomic_DNA"/>
</dbReference>
<sequence length="217" mass="24289">MKILLSLVYLFFVGSSLAAGTEDNHVRPCQKGDLDCIKRFFATNFKCTPGSADSHIIKVKQQRFEVPVTGMTVTIHNAQVKGLDKGQIQEFYINNKTDILVMEVTFDQIVIDSERTEWLQYHIGRAPTEVEDYTSSIFKDLKLTMTILNVSDLNSSSCYVYALIPDASDVNLIKGPGLSGLDVTELFNMARDAMLTEGKALMEAFLRSQICDLKCEI</sequence>
<keyword evidence="1" id="KW-0732">Signal</keyword>
<evidence type="ECO:0000313" key="2">
    <source>
        <dbReference type="EMBL" id="CAB3225205.1"/>
    </source>
</evidence>